<name>A0A6L5T7F1_9FIRM</name>
<proteinExistence type="predicted"/>
<evidence type="ECO:0000313" key="2">
    <source>
        <dbReference type="Proteomes" id="UP000479563"/>
    </source>
</evidence>
<protein>
    <recommendedName>
        <fullName evidence="3">Prophage tail endopeptidase domain-containing protein</fullName>
    </recommendedName>
</protein>
<reference evidence="1 2" key="1">
    <citation type="journal article" date="2019" name="Nat. Med.">
        <title>A library of human gut bacterial isolates paired with longitudinal multiomics data enables mechanistic microbiome research.</title>
        <authorList>
            <person name="Poyet M."/>
            <person name="Groussin M."/>
            <person name="Gibbons S.M."/>
            <person name="Avila-Pacheco J."/>
            <person name="Jiang X."/>
            <person name="Kearney S.M."/>
            <person name="Perrotta A.R."/>
            <person name="Berdy B."/>
            <person name="Zhao S."/>
            <person name="Lieberman T.D."/>
            <person name="Swanson P.K."/>
            <person name="Smith M."/>
            <person name="Roesemann S."/>
            <person name="Alexander J.E."/>
            <person name="Rich S.A."/>
            <person name="Livny J."/>
            <person name="Vlamakis H."/>
            <person name="Clish C."/>
            <person name="Bullock K."/>
            <person name="Deik A."/>
            <person name="Scott J."/>
            <person name="Pierce K.A."/>
            <person name="Xavier R.J."/>
            <person name="Alm E.J."/>
        </authorList>
    </citation>
    <scope>NUCLEOTIDE SEQUENCE [LARGE SCALE GENOMIC DNA]</scope>
    <source>
        <strain evidence="1 2">BIOML-A11</strain>
    </source>
</reference>
<organism evidence="1 2">
    <name type="scientific">Agathobacter rectalis</name>
    <dbReference type="NCBI Taxonomy" id="39491"/>
    <lineage>
        <taxon>Bacteria</taxon>
        <taxon>Bacillati</taxon>
        <taxon>Bacillota</taxon>
        <taxon>Clostridia</taxon>
        <taxon>Lachnospirales</taxon>
        <taxon>Lachnospiraceae</taxon>
        <taxon>Agathobacter</taxon>
    </lineage>
</organism>
<dbReference type="Proteomes" id="UP000479563">
    <property type="component" value="Unassembled WGS sequence"/>
</dbReference>
<evidence type="ECO:0008006" key="3">
    <source>
        <dbReference type="Google" id="ProtNLM"/>
    </source>
</evidence>
<dbReference type="RefSeq" id="WP_154266937.1">
    <property type="nucleotide sequence ID" value="NZ_WKQP01000010.1"/>
</dbReference>
<sequence>MQNLPENWAEFYDAPHKIEYKLVINGIEYGKENLKGDPVLTKPLLEKPVVGRVCSATLSATIIPRTDTAIPKAARVFMYCRLVDADDNTTDWLPQGRFYVSSRSGKTAIALTMRDEMLKGGRTYIDKSELEWPASQVDIVNEIAGLMGVELDPRTSLMTGAGYLVDTVNGDALMTEVLGYIAVCNGGNWIMTEEGKLRLVPLASPIQPIQNLAKSYGNYTDIGAAITISRVTLEDDGGATYTAGDDTGYELYAQCPYANQAVVSALGNSTDGKLYGVAYQPFSAEKLFINPGAELGDTVTIRTRLGDELNVVLHSLTVTCNNGYTCDAQSQIDSDTEDEYPYETAQELQNGRTVKTNKTYYGNTIDREHGFRSKLDSGAYAQFNAGGLEFVDESGKKCLYYDMEAKTFIVDATLGANAIFTNSLYAEQGDISELTVDRLNTSKHIKKFLLGDTSDDCYILISGYSIQFISATPSGLYNRLLTEDDVQIMCEDGKYLDNEAGGKTSYTQAKNRYGDLLWWEKDITDAEISSEGYPYIDGVQIFTTTEETGFPVHIFAYDEVVRAEYKFEEDPTDNSYNPVQIWGSGTGYADNGKGRIEKLSDMFRFGYTTRTGSEESIELNDDGWVDINKTRKPISFDFSNIANGSFSEMIDGGGEENYKVAFDSEGRISKITDEQGHITEVHW</sequence>
<evidence type="ECO:0000313" key="1">
    <source>
        <dbReference type="EMBL" id="MSC60121.1"/>
    </source>
</evidence>
<gene>
    <name evidence="1" type="ORF">GKE07_07915</name>
</gene>
<accession>A0A6L5T7F1</accession>
<dbReference type="EMBL" id="WKQP01000010">
    <property type="protein sequence ID" value="MSC60121.1"/>
    <property type="molecule type" value="Genomic_DNA"/>
</dbReference>
<dbReference type="AlphaFoldDB" id="A0A6L5T7F1"/>
<comment type="caution">
    <text evidence="1">The sequence shown here is derived from an EMBL/GenBank/DDBJ whole genome shotgun (WGS) entry which is preliminary data.</text>
</comment>